<dbReference type="SUPFAM" id="SSF52788">
    <property type="entry name" value="Phosphotyrosine protein phosphatases I"/>
    <property type="match status" value="1"/>
</dbReference>
<dbReference type="OrthoDB" id="7210484at2"/>
<name>A0A5C1AA14_9BACT</name>
<reference evidence="2" key="1">
    <citation type="submission" date="2019-08" db="EMBL/GenBank/DDBJ databases">
        <title>Limnoglobus roseus gen. nov., sp. nov., a novel freshwater planctomycete with a giant genome from the family Gemmataceae.</title>
        <authorList>
            <person name="Kulichevskaya I.S."/>
            <person name="Naumoff D.G."/>
            <person name="Miroshnikov K."/>
            <person name="Ivanova A."/>
            <person name="Philippov D.A."/>
            <person name="Hakobyan A."/>
            <person name="Rijpstra I.C."/>
            <person name="Sinninghe Damste J.S."/>
            <person name="Liesack W."/>
            <person name="Dedysh S.N."/>
        </authorList>
    </citation>
    <scope>NUCLEOTIDE SEQUENCE [LARGE SCALE GENOMIC DNA]</scope>
    <source>
        <strain evidence="2">PX52</strain>
    </source>
</reference>
<dbReference type="AlphaFoldDB" id="A0A5C1AA14"/>
<dbReference type="Proteomes" id="UP000324974">
    <property type="component" value="Chromosome"/>
</dbReference>
<dbReference type="InterPro" id="IPR036196">
    <property type="entry name" value="Ptyr_pPase_sf"/>
</dbReference>
<gene>
    <name evidence="1" type="ORF">PX52LOC_01918</name>
</gene>
<evidence type="ECO:0000313" key="2">
    <source>
        <dbReference type="Proteomes" id="UP000324974"/>
    </source>
</evidence>
<dbReference type="EMBL" id="CP042425">
    <property type="protein sequence ID" value="QEL15013.1"/>
    <property type="molecule type" value="Genomic_DNA"/>
</dbReference>
<dbReference type="Gene3D" id="3.40.50.2300">
    <property type="match status" value="1"/>
</dbReference>
<evidence type="ECO:0000313" key="1">
    <source>
        <dbReference type="EMBL" id="QEL15013.1"/>
    </source>
</evidence>
<dbReference type="RefSeq" id="WP_149109865.1">
    <property type="nucleotide sequence ID" value="NZ_CP042425.1"/>
</dbReference>
<dbReference type="PIRSF" id="PIRSF029416">
    <property type="entry name" value="UCP029416_PTP"/>
    <property type="match status" value="1"/>
</dbReference>
<organism evidence="1 2">
    <name type="scientific">Limnoglobus roseus</name>
    <dbReference type="NCBI Taxonomy" id="2598579"/>
    <lineage>
        <taxon>Bacteria</taxon>
        <taxon>Pseudomonadati</taxon>
        <taxon>Planctomycetota</taxon>
        <taxon>Planctomycetia</taxon>
        <taxon>Gemmatales</taxon>
        <taxon>Gemmataceae</taxon>
        <taxon>Limnoglobus</taxon>
    </lineage>
</organism>
<proteinExistence type="predicted"/>
<sequence>MAKVRRRVLFVCEGNLHRSPTVERLYSAIPGIDARSAGLSDLARVQVNDELLFWADVIFVMERRLRQVLKRRFTVSLEGKELVCLNVPDDFQRDEPKLIDVLVERLTPHLGPPAL</sequence>
<protein>
    <submittedName>
        <fullName evidence="1">Phosphotyrosine protein phosphatase</fullName>
    </submittedName>
</protein>
<dbReference type="KEGG" id="lrs:PX52LOC_01918"/>
<keyword evidence="2" id="KW-1185">Reference proteome</keyword>
<accession>A0A5C1AA14</accession>
<dbReference type="InterPro" id="IPR016919">
    <property type="entry name" value="UCP029416_PTP"/>
</dbReference>